<reference evidence="1" key="1">
    <citation type="submission" date="2024-05" db="EMBL/GenBank/DDBJ databases">
        <title>Whole genome shotgun sequence of Streptomyces violascens NBRC 12920.</title>
        <authorList>
            <person name="Komaki H."/>
            <person name="Tamura T."/>
        </authorList>
    </citation>
    <scope>NUCLEOTIDE SEQUENCE</scope>
    <source>
        <strain evidence="1">NBRC 12920</strain>
    </source>
</reference>
<proteinExistence type="predicted"/>
<organism evidence="1 2">
    <name type="scientific">Streptomyces violascens</name>
    <dbReference type="NCBI Taxonomy" id="67381"/>
    <lineage>
        <taxon>Bacteria</taxon>
        <taxon>Bacillati</taxon>
        <taxon>Actinomycetota</taxon>
        <taxon>Actinomycetes</taxon>
        <taxon>Kitasatosporales</taxon>
        <taxon>Streptomycetaceae</taxon>
        <taxon>Streptomyces</taxon>
    </lineage>
</organism>
<keyword evidence="2" id="KW-1185">Reference proteome</keyword>
<evidence type="ECO:0000313" key="2">
    <source>
        <dbReference type="Proteomes" id="UP001050808"/>
    </source>
</evidence>
<gene>
    <name evidence="1" type="ORF">Sviol_54970</name>
</gene>
<comment type="caution">
    <text evidence="1">The sequence shown here is derived from an EMBL/GenBank/DDBJ whole genome shotgun (WGS) entry which is preliminary data.</text>
</comment>
<accession>A0ABQ3QV50</accession>
<sequence>MLRLHPGAGDDLASYTLCSFYLPDQHLPNSSAPLWGWRTCTTPWPCETAGLYLSPGQCQRGSPTYWEIRGPRHWHTELLQQGRQNGRTHR</sequence>
<dbReference type="Proteomes" id="UP001050808">
    <property type="component" value="Unassembled WGS sequence"/>
</dbReference>
<protein>
    <submittedName>
        <fullName evidence="1">Uncharacterized protein</fullName>
    </submittedName>
</protein>
<evidence type="ECO:0000313" key="1">
    <source>
        <dbReference type="EMBL" id="GHI41089.1"/>
    </source>
</evidence>
<dbReference type="EMBL" id="BNDY01000017">
    <property type="protein sequence ID" value="GHI41089.1"/>
    <property type="molecule type" value="Genomic_DNA"/>
</dbReference>
<name>A0ABQ3QV50_9ACTN</name>